<reference evidence="3" key="1">
    <citation type="submission" date="2006-10" db="EMBL/GenBank/DDBJ databases">
        <title>Complete sequence of Solibacter usitatus Ellin6076.</title>
        <authorList>
            <consortium name="US DOE Joint Genome Institute"/>
            <person name="Copeland A."/>
            <person name="Lucas S."/>
            <person name="Lapidus A."/>
            <person name="Barry K."/>
            <person name="Detter J.C."/>
            <person name="Glavina del Rio T."/>
            <person name="Hammon N."/>
            <person name="Israni S."/>
            <person name="Dalin E."/>
            <person name="Tice H."/>
            <person name="Pitluck S."/>
            <person name="Thompson L.S."/>
            <person name="Brettin T."/>
            <person name="Bruce D."/>
            <person name="Han C."/>
            <person name="Tapia R."/>
            <person name="Gilna P."/>
            <person name="Schmutz J."/>
            <person name="Larimer F."/>
            <person name="Land M."/>
            <person name="Hauser L."/>
            <person name="Kyrpides N."/>
            <person name="Mikhailova N."/>
            <person name="Janssen P.H."/>
            <person name="Kuske C.R."/>
            <person name="Richardson P."/>
        </authorList>
    </citation>
    <scope>NUCLEOTIDE SEQUENCE</scope>
    <source>
        <strain evidence="3">Ellin6076</strain>
    </source>
</reference>
<dbReference type="PANTHER" id="PTHR31616">
    <property type="entry name" value="TREHALASE"/>
    <property type="match status" value="1"/>
</dbReference>
<dbReference type="HOGENOM" id="CLU_010399_3_1_0"/>
<dbReference type="InParanoid" id="Q029X5"/>
<dbReference type="InterPro" id="IPR011613">
    <property type="entry name" value="GH15-like"/>
</dbReference>
<dbReference type="CAZy" id="GH15">
    <property type="family name" value="Glycoside Hydrolase Family 15"/>
</dbReference>
<name>Q029X5_SOLUE</name>
<dbReference type="AlphaFoldDB" id="Q029X5"/>
<dbReference type="EMBL" id="CP000473">
    <property type="protein sequence ID" value="ABJ82151.1"/>
    <property type="molecule type" value="Genomic_DNA"/>
</dbReference>
<dbReference type="InterPro" id="IPR045582">
    <property type="entry name" value="Trehalase-like_N"/>
</dbReference>
<feature type="domain" description="GH15-like" evidence="1">
    <location>
        <begin position="218"/>
        <end position="580"/>
    </location>
</feature>
<protein>
    <submittedName>
        <fullName evidence="3">Glycoside hydrolase 15-related protein</fullName>
    </submittedName>
</protein>
<dbReference type="STRING" id="234267.Acid_1157"/>
<dbReference type="GO" id="GO:0005975">
    <property type="term" value="P:carbohydrate metabolic process"/>
    <property type="evidence" value="ECO:0007669"/>
    <property type="project" value="InterPro"/>
</dbReference>
<evidence type="ECO:0000313" key="3">
    <source>
        <dbReference type="EMBL" id="ABJ82151.1"/>
    </source>
</evidence>
<evidence type="ECO:0000259" key="1">
    <source>
        <dbReference type="Pfam" id="PF00723"/>
    </source>
</evidence>
<evidence type="ECO:0000259" key="2">
    <source>
        <dbReference type="Pfam" id="PF19291"/>
    </source>
</evidence>
<proteinExistence type="predicted"/>
<dbReference type="Gene3D" id="1.50.10.10">
    <property type="match status" value="1"/>
</dbReference>
<dbReference type="InterPro" id="IPR012341">
    <property type="entry name" value="6hp_glycosidase-like_sf"/>
</dbReference>
<dbReference type="GO" id="GO:0004553">
    <property type="term" value="F:hydrolase activity, hydrolyzing O-glycosyl compounds"/>
    <property type="evidence" value="ECO:0007669"/>
    <property type="project" value="UniProtKB-ARBA"/>
</dbReference>
<organism evidence="3">
    <name type="scientific">Solibacter usitatus (strain Ellin6076)</name>
    <dbReference type="NCBI Taxonomy" id="234267"/>
    <lineage>
        <taxon>Bacteria</taxon>
        <taxon>Pseudomonadati</taxon>
        <taxon>Acidobacteriota</taxon>
        <taxon>Terriglobia</taxon>
        <taxon>Bryobacterales</taxon>
        <taxon>Solibacteraceae</taxon>
        <taxon>Candidatus Solibacter</taxon>
    </lineage>
</organism>
<keyword evidence="3" id="KW-0378">Hydrolase</keyword>
<dbReference type="KEGG" id="sus:Acid_1157"/>
<dbReference type="PANTHER" id="PTHR31616:SF0">
    <property type="entry name" value="GLUCAN 1,4-ALPHA-GLUCOSIDASE"/>
    <property type="match status" value="1"/>
</dbReference>
<dbReference type="Pfam" id="PF00723">
    <property type="entry name" value="Glyco_hydro_15"/>
    <property type="match status" value="1"/>
</dbReference>
<accession>Q029X5</accession>
<feature type="domain" description="Trehalase-like N-terminal" evidence="2">
    <location>
        <begin position="4"/>
        <end position="147"/>
    </location>
</feature>
<dbReference type="SUPFAM" id="SSF48208">
    <property type="entry name" value="Six-hairpin glycosidases"/>
    <property type="match status" value="1"/>
</dbReference>
<sequence length="591" mass="65835">MRNMQLEDLGVIGNCQFSALIHSSGAVVWCCLPRFDSEPVFSTLLDESDGGSFRIGASNGECGTQRYIPSTNILETTFRTATGSFRVIDFAPRFLQFGRAFRPTQLVRIVEPIEGTPRIVVTCEPRLGWSKARPMATQGSHHVRYEGFASQLRLTTDLPLSYLGGQAFTLTGRQHLMLSWGAPVEEPLATLCERFWHETERYWKNWVKQCDIPPLFQQEVIRSALTLKLHCYEDTGAIIAAMTTSIPESQGSGRTWDYRYCWLRDSYYVLSAFGLLGQFEEREQFVQYLLNVVGGAPGLNLAPLYRVDGSSNLEESILEHWAGYNGEQPVRIGNGASTHLQNDIYGEMVLALTPIFLDERMSAERSAAALRLIEGLALKAISLAGVPDAGIWEYRTEWKPQTFSSLMCWAAADRMAGIAQRHEPARAAEFRTAADRIHAEVVAHSWSTARGSFVGHYGGEDLDASLLQMVRLRFLPTGDPRLGNTIDAIHKDLARGAWLQRYSLNDGFGKPSVAFVICTFWLIEALAAAGRRDEARAVFDRIHGALSPLGLLSEDYDTAPPRMWGNFPQTYSHVGLIHAAFAASPTWSEIL</sequence>
<dbReference type="eggNOG" id="COG3387">
    <property type="taxonomic scope" value="Bacteria"/>
</dbReference>
<gene>
    <name evidence="3" type="ordered locus">Acid_1157</name>
</gene>
<dbReference type="InterPro" id="IPR008928">
    <property type="entry name" value="6-hairpin_glycosidase_sf"/>
</dbReference>
<dbReference type="Pfam" id="PF19291">
    <property type="entry name" value="TREH_N"/>
    <property type="match status" value="1"/>
</dbReference>